<reference evidence="1" key="1">
    <citation type="submission" date="2023-07" db="EMBL/GenBank/DDBJ databases">
        <title>Gilvimarinus algae sp. nov., isolated from the surface of Kelp.</title>
        <authorList>
            <person name="Sun Y.Y."/>
            <person name="Gong Y."/>
            <person name="Du Z.J."/>
        </authorList>
    </citation>
    <scope>NUCLEOTIDE SEQUENCE</scope>
    <source>
        <strain evidence="1">SDUM040014</strain>
    </source>
</reference>
<comment type="caution">
    <text evidence="1">The sequence shown here is derived from an EMBL/GenBank/DDBJ whole genome shotgun (WGS) entry which is preliminary data.</text>
</comment>
<dbReference type="RefSeq" id="WP_302713821.1">
    <property type="nucleotide sequence ID" value="NZ_JAULRT010000060.1"/>
</dbReference>
<keyword evidence="2" id="KW-1185">Reference proteome</keyword>
<evidence type="ECO:0000313" key="1">
    <source>
        <dbReference type="EMBL" id="MDO3383111.1"/>
    </source>
</evidence>
<dbReference type="InterPro" id="IPR036188">
    <property type="entry name" value="FAD/NAD-bd_sf"/>
</dbReference>
<dbReference type="PANTHER" id="PTHR43747">
    <property type="entry name" value="FAD-BINDING PROTEIN"/>
    <property type="match status" value="1"/>
</dbReference>
<dbReference type="EMBL" id="JAULRT010000060">
    <property type="protein sequence ID" value="MDO3383111.1"/>
    <property type="molecule type" value="Genomic_DNA"/>
</dbReference>
<organism evidence="1 2">
    <name type="scientific">Gilvimarinus algae</name>
    <dbReference type="NCBI Taxonomy" id="3058037"/>
    <lineage>
        <taxon>Bacteria</taxon>
        <taxon>Pseudomonadati</taxon>
        <taxon>Pseudomonadota</taxon>
        <taxon>Gammaproteobacteria</taxon>
        <taxon>Cellvibrionales</taxon>
        <taxon>Cellvibrionaceae</taxon>
        <taxon>Gilvimarinus</taxon>
    </lineage>
</organism>
<protein>
    <submittedName>
        <fullName evidence="1">Tryptophan 7-halogenase</fullName>
    </submittedName>
</protein>
<sequence>MDSAPNALRQLVVVGRGLIGATAAITLAKFLAPSGCKVTWLIPQALHECDDQDVEMADPALSRWLAMVGCPERELIDACHGLYSLGVEYQSETDDFFFPYGTHGITPSPAPLEHEFFKCFNGAEQASFTQCFLATRAAKKGRFDFPVDDPRSVKSTLRYGLHLDRAALVDYLQKFAGSLAVQCVSCDTLQVEGNEKEGIASLVLEDGTRIAGDFYVDATGARAQLLREALATPFRVGSDSLWRYRLSYREPQSSPWRPYARMTRERYGWRREAGLQNATGVTAWLQSPSELNALEQQLKECGTRYWVQPLETGRCSQAWRSNCLALGQAAAQPGELLLSEWFWASHCLLLWLELLPDRANQPRIRAEYNRRWETAYERLIELHWLHAGRAECDKAELPEALQWRLNVLRSFGRLWRRDDELMTDESWVALALGLGWHAEGYDPTLADIGVEPLMDKHRKILQALDKVAEKMPSLSAVIKRH</sequence>
<dbReference type="Gene3D" id="3.50.50.60">
    <property type="entry name" value="FAD/NAD(P)-binding domain"/>
    <property type="match status" value="1"/>
</dbReference>
<dbReference type="PANTHER" id="PTHR43747:SF4">
    <property type="entry name" value="FLAVIN-DEPENDENT TRYPTOPHAN HALOGENASE"/>
    <property type="match status" value="1"/>
</dbReference>
<accession>A0ABT8TKD1</accession>
<dbReference type="Proteomes" id="UP001168380">
    <property type="component" value="Unassembled WGS sequence"/>
</dbReference>
<gene>
    <name evidence="1" type="ORF">QWI16_13105</name>
</gene>
<name>A0ABT8TKD1_9GAMM</name>
<dbReference type="Pfam" id="PF04820">
    <property type="entry name" value="Trp_halogenase"/>
    <property type="match status" value="1"/>
</dbReference>
<proteinExistence type="predicted"/>
<dbReference type="InterPro" id="IPR006905">
    <property type="entry name" value="Flavin_halogenase"/>
</dbReference>
<evidence type="ECO:0000313" key="2">
    <source>
        <dbReference type="Proteomes" id="UP001168380"/>
    </source>
</evidence>
<dbReference type="SUPFAM" id="SSF51905">
    <property type="entry name" value="FAD/NAD(P)-binding domain"/>
    <property type="match status" value="1"/>
</dbReference>
<dbReference type="InterPro" id="IPR050816">
    <property type="entry name" value="Flavin-dep_Halogenase_NPB"/>
</dbReference>